<dbReference type="GO" id="GO:0016491">
    <property type="term" value="F:oxidoreductase activity"/>
    <property type="evidence" value="ECO:0007669"/>
    <property type="project" value="UniProtKB-KW"/>
</dbReference>
<dbReference type="PANTHER" id="PTHR42879:SF2">
    <property type="entry name" value="3-OXOACYL-[ACYL-CARRIER-PROTEIN] REDUCTASE FABG"/>
    <property type="match status" value="1"/>
</dbReference>
<dbReference type="GO" id="GO:0032787">
    <property type="term" value="P:monocarboxylic acid metabolic process"/>
    <property type="evidence" value="ECO:0007669"/>
    <property type="project" value="UniProtKB-ARBA"/>
</dbReference>
<dbReference type="NCBIfam" id="NF047420">
    <property type="entry name" value="EF_P_mod_YmfI"/>
    <property type="match status" value="1"/>
</dbReference>
<dbReference type="SUPFAM" id="SSF51735">
    <property type="entry name" value="NAD(P)-binding Rossmann-fold domains"/>
    <property type="match status" value="1"/>
</dbReference>
<dbReference type="PRINTS" id="PR00080">
    <property type="entry name" value="SDRFAMILY"/>
</dbReference>
<dbReference type="PRINTS" id="PR00081">
    <property type="entry name" value="GDHRDH"/>
</dbReference>
<sequence>MNQAKWDFTGTTAVVTGGSGGIGSSIVRALAQAGAKVMFTYSSDQQAAQALAEQCNVTDKRVEAIQANFTSEADLDRLLRQLADVPVDCLVNNAGMLRDGPLYKMPDADWRDVLQVNLHAMFAVTKKLIPILAPRAGSIVNISSVSGISGAAGQVNYSTAKAGVHGFTRALAREVGPLGVRVNAIAPGFVDTDMLLMIKPQKKRELHRDIPLRRLGKPQDIAETALFLLSESASYMTGAIVVVDGGLY</sequence>
<organism evidence="4 5">
    <name type="scientific">Xylanibacillus composti</name>
    <dbReference type="NCBI Taxonomy" id="1572762"/>
    <lineage>
        <taxon>Bacteria</taxon>
        <taxon>Bacillati</taxon>
        <taxon>Bacillota</taxon>
        <taxon>Bacilli</taxon>
        <taxon>Bacillales</taxon>
        <taxon>Paenibacillaceae</taxon>
        <taxon>Xylanibacillus</taxon>
    </lineage>
</organism>
<protein>
    <submittedName>
        <fullName evidence="4">Beta-ketoacyl-ACP reductase</fullName>
    </submittedName>
</protein>
<feature type="domain" description="Ketoreductase" evidence="3">
    <location>
        <begin position="11"/>
        <end position="188"/>
    </location>
</feature>
<dbReference type="FunFam" id="3.40.50.720:FF:000173">
    <property type="entry name" value="3-oxoacyl-[acyl-carrier protein] reductase"/>
    <property type="match status" value="1"/>
</dbReference>
<dbReference type="InterPro" id="IPR036291">
    <property type="entry name" value="NAD(P)-bd_dom_sf"/>
</dbReference>
<dbReference type="AlphaFoldDB" id="A0A8J4M4Z8"/>
<dbReference type="InterPro" id="IPR050259">
    <property type="entry name" value="SDR"/>
</dbReference>
<dbReference type="RefSeq" id="WP_213414259.1">
    <property type="nucleotide sequence ID" value="NZ_BOVK01000094.1"/>
</dbReference>
<dbReference type="InterPro" id="IPR002347">
    <property type="entry name" value="SDR_fam"/>
</dbReference>
<dbReference type="Proteomes" id="UP000677918">
    <property type="component" value="Unassembled WGS sequence"/>
</dbReference>
<dbReference type="NCBIfam" id="NF009466">
    <property type="entry name" value="PRK12826.1-2"/>
    <property type="match status" value="1"/>
</dbReference>
<comment type="similarity">
    <text evidence="1">Belongs to the short-chain dehydrogenases/reductases (SDR) family.</text>
</comment>
<dbReference type="Gene3D" id="3.40.50.720">
    <property type="entry name" value="NAD(P)-binding Rossmann-like Domain"/>
    <property type="match status" value="1"/>
</dbReference>
<evidence type="ECO:0000256" key="2">
    <source>
        <dbReference type="ARBA" id="ARBA00023002"/>
    </source>
</evidence>
<dbReference type="PANTHER" id="PTHR42879">
    <property type="entry name" value="3-OXOACYL-(ACYL-CARRIER-PROTEIN) REDUCTASE"/>
    <property type="match status" value="1"/>
</dbReference>
<keyword evidence="5" id="KW-1185">Reference proteome</keyword>
<dbReference type="PROSITE" id="PS00061">
    <property type="entry name" value="ADH_SHORT"/>
    <property type="match status" value="1"/>
</dbReference>
<evidence type="ECO:0000256" key="1">
    <source>
        <dbReference type="ARBA" id="ARBA00006484"/>
    </source>
</evidence>
<dbReference type="InterPro" id="IPR020904">
    <property type="entry name" value="Sc_DH/Rdtase_CS"/>
</dbReference>
<comment type="caution">
    <text evidence="4">The sequence shown here is derived from an EMBL/GenBank/DDBJ whole genome shotgun (WGS) entry which is preliminary data.</text>
</comment>
<dbReference type="InterPro" id="IPR057326">
    <property type="entry name" value="KR_dom"/>
</dbReference>
<proteinExistence type="inferred from homology"/>
<evidence type="ECO:0000259" key="3">
    <source>
        <dbReference type="SMART" id="SM00822"/>
    </source>
</evidence>
<evidence type="ECO:0000313" key="4">
    <source>
        <dbReference type="EMBL" id="GIQ71466.1"/>
    </source>
</evidence>
<name>A0A8J4M4Z8_9BACL</name>
<dbReference type="EMBL" id="BOVK01000094">
    <property type="protein sequence ID" value="GIQ71466.1"/>
    <property type="molecule type" value="Genomic_DNA"/>
</dbReference>
<gene>
    <name evidence="4" type="ORF">XYCOK13_42900</name>
</gene>
<evidence type="ECO:0000313" key="5">
    <source>
        <dbReference type="Proteomes" id="UP000677918"/>
    </source>
</evidence>
<keyword evidence="2" id="KW-0560">Oxidoreductase</keyword>
<dbReference type="SMART" id="SM00822">
    <property type="entry name" value="PKS_KR"/>
    <property type="match status" value="1"/>
</dbReference>
<dbReference type="Pfam" id="PF13561">
    <property type="entry name" value="adh_short_C2"/>
    <property type="match status" value="1"/>
</dbReference>
<reference evidence="4" key="1">
    <citation type="submission" date="2021-04" db="EMBL/GenBank/DDBJ databases">
        <title>Draft genome sequence of Xylanibacillus composti strain K13.</title>
        <authorList>
            <person name="Uke A."/>
            <person name="Chhe C."/>
            <person name="Baramee S."/>
            <person name="Kosugi A."/>
        </authorList>
    </citation>
    <scope>NUCLEOTIDE SEQUENCE</scope>
    <source>
        <strain evidence="4">K13</strain>
    </source>
</reference>
<accession>A0A8J4M4Z8</accession>